<reference evidence="5 6" key="1">
    <citation type="submission" date="2011-01" db="EMBL/GenBank/DDBJ databases">
        <title>Complete sequence of Shewanella putrefaciens 200.</title>
        <authorList>
            <consortium name="US DOE Joint Genome Institute"/>
            <person name="Lucas S."/>
            <person name="Copeland A."/>
            <person name="Lapidus A."/>
            <person name="Cheng J.-F."/>
            <person name="Bruce D."/>
            <person name="Goodwin L."/>
            <person name="Pitluck S."/>
            <person name="Munk A.C."/>
            <person name="Detter J.C."/>
            <person name="Han C."/>
            <person name="Tapia R."/>
            <person name="Land M."/>
            <person name="Hauser L."/>
            <person name="Chang Y.-J."/>
            <person name="Jeffries C."/>
            <person name="Kyrpides N."/>
            <person name="Ivanova N."/>
            <person name="Mikhailova N."/>
            <person name="Kolker E."/>
            <person name="Lawrence C."/>
            <person name="McCue L.A."/>
            <person name="DiChristina T."/>
            <person name="Nealson K."/>
            <person name="Fredrickson J.K."/>
            <person name="Woyke T."/>
        </authorList>
    </citation>
    <scope>NUCLEOTIDE SEQUENCE [LARGE SCALE GENOMIC DNA]</scope>
    <source>
        <strain evidence="5 6">200</strain>
    </source>
</reference>
<dbReference type="InterPro" id="IPR003819">
    <property type="entry name" value="TauD/TfdA-like"/>
</dbReference>
<accession>E6XRE2</accession>
<sequence length="265" mass="30157">MISDNNAGKRGSMTCLPFSSKASYRPQALTQIDTRAIRDCGYQVIRGFGINVDEFEQVFDRISRSQLYYSERIGSVCHQYSVEVSSDNFSQQMRTGGFHTDFMFQEQPPEYIALLCLQTDPKHPIYGRNQIVSMSALLERLNSAFGLSVEDLLQRQLPYHFAKGQQFSLPLLHKINGHFQFKFHQHLVTGGVNESAVRNKAVDTYLAQLHSAMIDVAEDVCLDAGDLLVVSNHHALHRRSECSVSFDTDNKVWRSREMASIRFNL</sequence>
<protein>
    <submittedName>
        <fullName evidence="5">Taurine catabolism dioxygenase TauD/TfdA</fullName>
    </submittedName>
</protein>
<evidence type="ECO:0000256" key="1">
    <source>
        <dbReference type="ARBA" id="ARBA00001954"/>
    </source>
</evidence>
<dbReference type="AlphaFoldDB" id="E6XRE2"/>
<organism evidence="5 6">
    <name type="scientific">Shewanella putrefaciens (strain 200)</name>
    <dbReference type="NCBI Taxonomy" id="399804"/>
    <lineage>
        <taxon>Bacteria</taxon>
        <taxon>Pseudomonadati</taxon>
        <taxon>Pseudomonadota</taxon>
        <taxon>Gammaproteobacteria</taxon>
        <taxon>Alteromonadales</taxon>
        <taxon>Shewanellaceae</taxon>
        <taxon>Shewanella</taxon>
    </lineage>
</organism>
<dbReference type="InterPro" id="IPR050411">
    <property type="entry name" value="AlphaKG_dependent_hydroxylases"/>
</dbReference>
<dbReference type="KEGG" id="shp:Sput200_2525"/>
<dbReference type="Pfam" id="PF02668">
    <property type="entry name" value="TauD"/>
    <property type="match status" value="1"/>
</dbReference>
<dbReference type="GO" id="GO:0016706">
    <property type="term" value="F:2-oxoglutarate-dependent dioxygenase activity"/>
    <property type="evidence" value="ECO:0007669"/>
    <property type="project" value="UniProtKB-ARBA"/>
</dbReference>
<dbReference type="EMBL" id="CP002457">
    <property type="protein sequence ID" value="ADV54969.1"/>
    <property type="molecule type" value="Genomic_DNA"/>
</dbReference>
<dbReference type="PANTHER" id="PTHR10696">
    <property type="entry name" value="GAMMA-BUTYROBETAINE HYDROXYLASE-RELATED"/>
    <property type="match status" value="1"/>
</dbReference>
<dbReference type="SUPFAM" id="SSF51197">
    <property type="entry name" value="Clavaminate synthase-like"/>
    <property type="match status" value="1"/>
</dbReference>
<dbReference type="HOGENOM" id="CLU_1131674_0_0_6"/>
<evidence type="ECO:0000259" key="4">
    <source>
        <dbReference type="Pfam" id="PF02668"/>
    </source>
</evidence>
<keyword evidence="5" id="KW-0223">Dioxygenase</keyword>
<dbReference type="PATRIC" id="fig|399804.5.peg.2622"/>
<dbReference type="Proteomes" id="UP000008209">
    <property type="component" value="Chromosome"/>
</dbReference>
<keyword evidence="3" id="KW-0045">Antibiotic biosynthesis</keyword>
<keyword evidence="2" id="KW-0560">Oxidoreductase</keyword>
<dbReference type="GO" id="GO:0017000">
    <property type="term" value="P:antibiotic biosynthetic process"/>
    <property type="evidence" value="ECO:0007669"/>
    <property type="project" value="UniProtKB-KW"/>
</dbReference>
<dbReference type="InterPro" id="IPR042098">
    <property type="entry name" value="TauD-like_sf"/>
</dbReference>
<evidence type="ECO:0000256" key="2">
    <source>
        <dbReference type="ARBA" id="ARBA00023002"/>
    </source>
</evidence>
<dbReference type="PANTHER" id="PTHR10696:SF56">
    <property type="entry name" value="TAUD_TFDA-LIKE DOMAIN-CONTAINING PROTEIN"/>
    <property type="match status" value="1"/>
</dbReference>
<evidence type="ECO:0000256" key="3">
    <source>
        <dbReference type="ARBA" id="ARBA00023194"/>
    </source>
</evidence>
<evidence type="ECO:0000313" key="6">
    <source>
        <dbReference type="Proteomes" id="UP000008209"/>
    </source>
</evidence>
<proteinExistence type="predicted"/>
<evidence type="ECO:0000313" key="5">
    <source>
        <dbReference type="EMBL" id="ADV54969.1"/>
    </source>
</evidence>
<feature type="domain" description="TauD/TfdA-like" evidence="4">
    <location>
        <begin position="35"/>
        <end position="242"/>
    </location>
</feature>
<dbReference type="OrthoDB" id="581608at2"/>
<gene>
    <name evidence="5" type="ordered locus">Sput200_2525</name>
</gene>
<name>E6XRE2_SHEP2</name>
<dbReference type="Gene3D" id="3.60.130.10">
    <property type="entry name" value="Clavaminate synthase-like"/>
    <property type="match status" value="1"/>
</dbReference>
<comment type="cofactor">
    <cofactor evidence="1">
        <name>Fe(2+)</name>
        <dbReference type="ChEBI" id="CHEBI:29033"/>
    </cofactor>
</comment>